<comment type="caution">
    <text evidence="4">The sequence shown here is derived from an EMBL/GenBank/DDBJ whole genome shotgun (WGS) entry which is preliminary data.</text>
</comment>
<dbReference type="AlphaFoldDB" id="A0A2A9M5W7"/>
<dbReference type="PRINTS" id="PR00081">
    <property type="entry name" value="GDHRDH"/>
</dbReference>
<comment type="similarity">
    <text evidence="1 3">Belongs to the short-chain dehydrogenases/reductases (SDR) family.</text>
</comment>
<dbReference type="PRINTS" id="PR00080">
    <property type="entry name" value="SDRFAMILY"/>
</dbReference>
<protein>
    <submittedName>
        <fullName evidence="4">Putative oxidoreductase</fullName>
    </submittedName>
</protein>
<dbReference type="KEGG" id="bbes:BESB_085280"/>
<dbReference type="PROSITE" id="PS51257">
    <property type="entry name" value="PROKAR_LIPOPROTEIN"/>
    <property type="match status" value="1"/>
</dbReference>
<proteinExistence type="inferred from homology"/>
<evidence type="ECO:0000313" key="4">
    <source>
        <dbReference type="EMBL" id="PFH33329.1"/>
    </source>
</evidence>
<reference evidence="4 5" key="1">
    <citation type="submission" date="2017-09" db="EMBL/GenBank/DDBJ databases">
        <title>Genome sequencing of Besnoitia besnoiti strain Bb-Ger1.</title>
        <authorList>
            <person name="Schares G."/>
            <person name="Venepally P."/>
            <person name="Lorenzi H.A."/>
        </authorList>
    </citation>
    <scope>NUCLEOTIDE SEQUENCE [LARGE SCALE GENOMIC DNA]</scope>
    <source>
        <strain evidence="4 5">Bb-Ger1</strain>
    </source>
</reference>
<evidence type="ECO:0000313" key="5">
    <source>
        <dbReference type="Proteomes" id="UP000224006"/>
    </source>
</evidence>
<keyword evidence="2" id="KW-0560">Oxidoreductase</keyword>
<evidence type="ECO:0000256" key="2">
    <source>
        <dbReference type="ARBA" id="ARBA00023002"/>
    </source>
</evidence>
<gene>
    <name evidence="4" type="ORF">BESB_085280</name>
</gene>
<dbReference type="Pfam" id="PF00106">
    <property type="entry name" value="adh_short"/>
    <property type="match status" value="1"/>
</dbReference>
<dbReference type="GeneID" id="40313454"/>
<dbReference type="VEuPathDB" id="ToxoDB:BESB_085280"/>
<dbReference type="OrthoDB" id="1274115at2759"/>
<sequence length="336" mass="37132">MKDKVAVVTGGNAGIGMETTRQLALWGVHVLVGCRRVEDVQKVADIVSQEHASNKERAKRKGQAAPVVPGEIHGFYLDLCDFDSVRRFAGWAHSESRGKIDILMNNAGLMSTDKLTMDKNTGFERHFVTNQLGPFLLTDLLLPAVKAAHGRIITISSAAHVTRSATFRPLDAALSPQAAEAVAAAMGRPLAELQGEPISEKNYDSKIMYGTTKMANIWFTKELQRRLAQDPKCRVTAYAAHPGLVRTGLMLRYSEGRITWYTAVFEAVYSMIAPLVLKTVRQGAATQLLLCVSDKEELEPGAYYKDGKANWVDYLAHDLEKQKELWEVSEIVCGLR</sequence>
<evidence type="ECO:0000256" key="1">
    <source>
        <dbReference type="ARBA" id="ARBA00006484"/>
    </source>
</evidence>
<dbReference type="RefSeq" id="XP_029217338.1">
    <property type="nucleotide sequence ID" value="XM_029366878.1"/>
</dbReference>
<name>A0A2A9M5W7_BESBE</name>
<dbReference type="Gene3D" id="3.40.50.720">
    <property type="entry name" value="NAD(P)-binding Rossmann-like Domain"/>
    <property type="match status" value="1"/>
</dbReference>
<dbReference type="InterPro" id="IPR002347">
    <property type="entry name" value="SDR_fam"/>
</dbReference>
<dbReference type="Proteomes" id="UP000224006">
    <property type="component" value="Chromosome VIII"/>
</dbReference>
<dbReference type="GO" id="GO:0016491">
    <property type="term" value="F:oxidoreductase activity"/>
    <property type="evidence" value="ECO:0007669"/>
    <property type="project" value="UniProtKB-KW"/>
</dbReference>
<keyword evidence="5" id="KW-1185">Reference proteome</keyword>
<organism evidence="4 5">
    <name type="scientific">Besnoitia besnoiti</name>
    <name type="common">Apicomplexan protozoan</name>
    <dbReference type="NCBI Taxonomy" id="94643"/>
    <lineage>
        <taxon>Eukaryota</taxon>
        <taxon>Sar</taxon>
        <taxon>Alveolata</taxon>
        <taxon>Apicomplexa</taxon>
        <taxon>Conoidasida</taxon>
        <taxon>Coccidia</taxon>
        <taxon>Eucoccidiorida</taxon>
        <taxon>Eimeriorina</taxon>
        <taxon>Sarcocystidae</taxon>
        <taxon>Besnoitia</taxon>
    </lineage>
</organism>
<dbReference type="PANTHER" id="PTHR24320">
    <property type="entry name" value="RETINOL DEHYDROGENASE"/>
    <property type="match status" value="1"/>
</dbReference>
<accession>A0A2A9M5W7</accession>
<dbReference type="PANTHER" id="PTHR24320:SF148">
    <property type="entry name" value="NAD(P)-BINDING ROSSMANN-FOLD SUPERFAMILY PROTEIN"/>
    <property type="match status" value="1"/>
</dbReference>
<evidence type="ECO:0000256" key="3">
    <source>
        <dbReference type="RuleBase" id="RU000363"/>
    </source>
</evidence>
<dbReference type="SUPFAM" id="SSF51735">
    <property type="entry name" value="NAD(P)-binding Rossmann-fold domains"/>
    <property type="match status" value="1"/>
</dbReference>
<dbReference type="InterPro" id="IPR036291">
    <property type="entry name" value="NAD(P)-bd_dom_sf"/>
</dbReference>
<dbReference type="STRING" id="94643.A0A2A9M5W7"/>
<dbReference type="EMBL" id="NWUJ01000009">
    <property type="protein sequence ID" value="PFH33329.1"/>
    <property type="molecule type" value="Genomic_DNA"/>
</dbReference>